<evidence type="ECO:0000313" key="4">
    <source>
        <dbReference type="Proteomes" id="UP000217209"/>
    </source>
</evidence>
<name>A0A1Q2HWE6_9CORY</name>
<dbReference type="OrthoDB" id="4775650at2"/>
<dbReference type="KEGG" id="cgv:CGLAU_05980"/>
<gene>
    <name evidence="3" type="ORF">CGLAU_05980</name>
</gene>
<feature type="region of interest" description="Disordered" evidence="1">
    <location>
        <begin position="98"/>
        <end position="121"/>
    </location>
</feature>
<organism evidence="3 4">
    <name type="scientific">Corynebacterium glaucum</name>
    <dbReference type="NCBI Taxonomy" id="187491"/>
    <lineage>
        <taxon>Bacteria</taxon>
        <taxon>Bacillati</taxon>
        <taxon>Actinomycetota</taxon>
        <taxon>Actinomycetes</taxon>
        <taxon>Mycobacteriales</taxon>
        <taxon>Corynebacteriaceae</taxon>
        <taxon>Corynebacterium</taxon>
    </lineage>
</organism>
<keyword evidence="2" id="KW-0472">Membrane</keyword>
<feature type="transmembrane region" description="Helical" evidence="2">
    <location>
        <begin position="74"/>
        <end position="94"/>
    </location>
</feature>
<protein>
    <submittedName>
        <fullName evidence="3">Uncharacterized protein</fullName>
    </submittedName>
</protein>
<dbReference type="AlphaFoldDB" id="A0A1Q2HWE6"/>
<reference evidence="3 4" key="1">
    <citation type="submission" date="2016-12" db="EMBL/GenBank/DDBJ databases">
        <authorList>
            <person name="Song W.-J."/>
            <person name="Kurnit D.M."/>
        </authorList>
    </citation>
    <scope>NUCLEOTIDE SEQUENCE [LARGE SCALE GENOMIC DNA]</scope>
    <source>
        <strain evidence="3 4">DSM 30827</strain>
    </source>
</reference>
<feature type="compositionally biased region" description="Basic and acidic residues" evidence="1">
    <location>
        <begin position="98"/>
        <end position="113"/>
    </location>
</feature>
<evidence type="ECO:0000313" key="3">
    <source>
        <dbReference type="EMBL" id="AQQ15163.1"/>
    </source>
</evidence>
<keyword evidence="2" id="KW-0812">Transmembrane</keyword>
<dbReference type="EMBL" id="CP019688">
    <property type="protein sequence ID" value="AQQ15163.1"/>
    <property type="molecule type" value="Genomic_DNA"/>
</dbReference>
<evidence type="ECO:0000256" key="1">
    <source>
        <dbReference type="SAM" id="MobiDB-lite"/>
    </source>
</evidence>
<keyword evidence="4" id="KW-1185">Reference proteome</keyword>
<dbReference type="Proteomes" id="UP000217209">
    <property type="component" value="Chromosome"/>
</dbReference>
<keyword evidence="2" id="KW-1133">Transmembrane helix</keyword>
<feature type="transmembrane region" description="Helical" evidence="2">
    <location>
        <begin position="45"/>
        <end position="68"/>
    </location>
</feature>
<dbReference type="RefSeq" id="WP_095659891.1">
    <property type="nucleotide sequence ID" value="NZ_CP019688.1"/>
</dbReference>
<sequence>MAQRYGKRAPAGAGWDLLAESLQDALTEPQQKPVPSPQSQSRLPVVSVILAIILVVTFPITMVVVNSWLGQFALIMWIAFILGVVALATVQLVIRRREDRPRSSSTGEDRDTAQAKTQSKVRKLIDDAKRGDFSGFSSIPEARPIAAECYAKQQVGLAMDADLPNAIQTAHDVAVCVSESGAEIVRASKEQAVETLTSTLTSTVSTRFADALASRLRARNSDTIDHMVATSAGVIVAATHHWPGTLSLDDEGRFSAGPNHPANEYRQASVSALAAMADEVCNGEVALILLIIADGFVLGSGVETEVNGHRIIAIEREHAVDFIAHVHAQGTLAQVPDLRLIDERSPQLTM</sequence>
<proteinExistence type="predicted"/>
<accession>A0A1Q2HWE6</accession>
<evidence type="ECO:0000256" key="2">
    <source>
        <dbReference type="SAM" id="Phobius"/>
    </source>
</evidence>